<dbReference type="InterPro" id="IPR010281">
    <property type="entry name" value="DUF885"/>
</dbReference>
<keyword evidence="2" id="KW-1185">Reference proteome</keyword>
<organism evidence="1 2">
    <name type="scientific">Saccharopolyspora cebuensis</name>
    <dbReference type="NCBI Taxonomy" id="418759"/>
    <lineage>
        <taxon>Bacteria</taxon>
        <taxon>Bacillati</taxon>
        <taxon>Actinomycetota</taxon>
        <taxon>Actinomycetes</taxon>
        <taxon>Pseudonocardiales</taxon>
        <taxon>Pseudonocardiaceae</taxon>
        <taxon>Saccharopolyspora</taxon>
    </lineage>
</organism>
<dbReference type="PANTHER" id="PTHR33361:SF2">
    <property type="entry name" value="DUF885 DOMAIN-CONTAINING PROTEIN"/>
    <property type="match status" value="1"/>
</dbReference>
<reference evidence="1 2" key="1">
    <citation type="submission" date="2024-08" db="EMBL/GenBank/DDBJ databases">
        <title>Genome mining of Saccharopolyspora cebuensis PGLac3 from Nigerian medicinal plant.</title>
        <authorList>
            <person name="Ezeobiora C.E."/>
            <person name="Igbokwe N.H."/>
            <person name="Amin D.H."/>
            <person name="Mendie U.E."/>
        </authorList>
    </citation>
    <scope>NUCLEOTIDE SEQUENCE [LARGE SCALE GENOMIC DNA]</scope>
    <source>
        <strain evidence="1 2">PGLac3</strain>
    </source>
</reference>
<dbReference type="PANTHER" id="PTHR33361">
    <property type="entry name" value="GLR0591 PROTEIN"/>
    <property type="match status" value="1"/>
</dbReference>
<evidence type="ECO:0000313" key="1">
    <source>
        <dbReference type="EMBL" id="MEY8041078.1"/>
    </source>
</evidence>
<proteinExistence type="predicted"/>
<dbReference type="EMBL" id="JBGEHV010000030">
    <property type="protein sequence ID" value="MEY8041078.1"/>
    <property type="molecule type" value="Genomic_DNA"/>
</dbReference>
<dbReference type="Pfam" id="PF05960">
    <property type="entry name" value="DUF885"/>
    <property type="match status" value="1"/>
</dbReference>
<sequence>MTTTTELADELVGLLLDADPVQATLYGIRGRDDRLPVIGAAAEWELRRRCDDIRMRAMGIDTAHAGLEERLTVAVVVQHAQAMVDHFDARAAEYTIIGNLFAPVAGLLFHLGQIRIADAEQGRDYLRRLRAIPEFTASAADRHRAGIAAGRLPVRRLVDDAIAHLDAHLAAPDDDPLLVPELPDAESDERRRVLAELVRPALRTYRRVLADEIAPHGREDRRPGLCWLPGGPEIYRRLIRAHTTTEREPDELHDTGLAHLREVRAELGAVGERAFGTGDPDEVLERLRTDPALRWRDAAEMLGTARTAIGRAEAAAPGWFGRLPDQPCEVREVPGPASPSTPLGFYLSPALDGSRPGVYFANTADADQRPRYNAEVIAFHEVIPGHHLQLGLAQELGGLPLLRRLISINSYTEGWGLYTERLADEMGLYSDDVARLGMISQDALRAARLVVDTGLHEAGWSRERAVEFLLAHTTLPRLEAEAEVDRYISYPAQALSYLVGRLELERVRDAARERQGERFELRRFHDVILGHGALPVSALDTLCAEELR</sequence>
<comment type="caution">
    <text evidence="1">The sequence shown here is derived from an EMBL/GenBank/DDBJ whole genome shotgun (WGS) entry which is preliminary data.</text>
</comment>
<dbReference type="RefSeq" id="WP_345364385.1">
    <property type="nucleotide sequence ID" value="NZ_BAABII010000011.1"/>
</dbReference>
<evidence type="ECO:0000313" key="2">
    <source>
        <dbReference type="Proteomes" id="UP001564626"/>
    </source>
</evidence>
<protein>
    <submittedName>
        <fullName evidence="1">DUF885 domain-containing protein</fullName>
    </submittedName>
</protein>
<name>A0ABV4CKS5_9PSEU</name>
<accession>A0ABV4CKS5</accession>
<gene>
    <name evidence="1" type="ORF">AB8O55_16840</name>
</gene>
<dbReference type="Proteomes" id="UP001564626">
    <property type="component" value="Unassembled WGS sequence"/>
</dbReference>